<dbReference type="Proteomes" id="UP000182314">
    <property type="component" value="Unassembled WGS sequence"/>
</dbReference>
<keyword evidence="9" id="KW-1185">Reference proteome</keyword>
<evidence type="ECO:0000313" key="8">
    <source>
        <dbReference type="EMBL" id="SFC87299.1"/>
    </source>
</evidence>
<dbReference type="Pfam" id="PF04542">
    <property type="entry name" value="Sigma70_r2"/>
    <property type="match status" value="1"/>
</dbReference>
<dbReference type="CDD" id="cd06171">
    <property type="entry name" value="Sigma70_r4"/>
    <property type="match status" value="1"/>
</dbReference>
<dbReference type="GO" id="GO:0006352">
    <property type="term" value="P:DNA-templated transcription initiation"/>
    <property type="evidence" value="ECO:0007669"/>
    <property type="project" value="InterPro"/>
</dbReference>
<dbReference type="NCBIfam" id="TIGR02937">
    <property type="entry name" value="sigma70-ECF"/>
    <property type="match status" value="1"/>
</dbReference>
<dbReference type="InterPro" id="IPR039425">
    <property type="entry name" value="RNA_pol_sigma-70-like"/>
</dbReference>
<evidence type="ECO:0000256" key="3">
    <source>
        <dbReference type="ARBA" id="ARBA00023082"/>
    </source>
</evidence>
<dbReference type="EMBL" id="CP014007">
    <property type="protein sequence ID" value="ANI81315.1"/>
    <property type="molecule type" value="Genomic_DNA"/>
</dbReference>
<dbReference type="Proteomes" id="UP000078227">
    <property type="component" value="Chromosome"/>
</dbReference>
<dbReference type="InterPro" id="IPR013249">
    <property type="entry name" value="RNA_pol_sigma70_r4_t2"/>
</dbReference>
<evidence type="ECO:0000313" key="7">
    <source>
        <dbReference type="EMBL" id="ANI81315.1"/>
    </source>
</evidence>
<keyword evidence="3" id="KW-0731">Sigma factor</keyword>
<dbReference type="InterPro" id="IPR014284">
    <property type="entry name" value="RNA_pol_sigma-70_dom"/>
</dbReference>
<dbReference type="Gene3D" id="1.10.10.10">
    <property type="entry name" value="Winged helix-like DNA-binding domain superfamily/Winged helix DNA-binding domain"/>
    <property type="match status" value="1"/>
</dbReference>
<gene>
    <name evidence="7" type="ORF">AWR26_03790</name>
    <name evidence="8" type="ORF">SAMN05216286_3552</name>
</gene>
<dbReference type="RefSeq" id="WP_064563721.1">
    <property type="nucleotide sequence ID" value="NZ_CP014007.2"/>
</dbReference>
<dbReference type="SUPFAM" id="SSF88946">
    <property type="entry name" value="Sigma2 domain of RNA polymerase sigma factors"/>
    <property type="match status" value="1"/>
</dbReference>
<evidence type="ECO:0000256" key="4">
    <source>
        <dbReference type="ARBA" id="ARBA00023163"/>
    </source>
</evidence>
<evidence type="ECO:0000259" key="6">
    <source>
        <dbReference type="Pfam" id="PF08281"/>
    </source>
</evidence>
<evidence type="ECO:0000256" key="1">
    <source>
        <dbReference type="ARBA" id="ARBA00010641"/>
    </source>
</evidence>
<dbReference type="GO" id="GO:0016987">
    <property type="term" value="F:sigma factor activity"/>
    <property type="evidence" value="ECO:0007669"/>
    <property type="project" value="UniProtKB-KW"/>
</dbReference>
<dbReference type="InterPro" id="IPR013325">
    <property type="entry name" value="RNA_pol_sigma_r2"/>
</dbReference>
<keyword evidence="2" id="KW-0805">Transcription regulation</keyword>
<comment type="similarity">
    <text evidence="1">Belongs to the sigma-70 factor family. ECF subfamily.</text>
</comment>
<dbReference type="InterPro" id="IPR013324">
    <property type="entry name" value="RNA_pol_sigma_r3/r4-like"/>
</dbReference>
<keyword evidence="4" id="KW-0804">Transcription</keyword>
<dbReference type="AlphaFoldDB" id="A0AA94H5F6"/>
<dbReference type="Pfam" id="PF08281">
    <property type="entry name" value="Sigma70_r4_2"/>
    <property type="match status" value="1"/>
</dbReference>
<proteinExistence type="inferred from homology"/>
<name>A0AA94H5F6_9ENTR</name>
<sequence>MSALFCFEIEASERNLNPVYWEILMRENEKRLYNFIHKRVANTFDVEDLVQSTWLEVLCNCHRFRGLSKPETWMFGIALNLVKNHYKSLKVSYLHDELNDNVLTQSDLPDDITEYKDTLQKVLGHISRMPPDYQQILQLIVDHDISYQEVADELMIPVGTVRSRLSRLRQTLRNEVDWKSEE</sequence>
<evidence type="ECO:0000259" key="5">
    <source>
        <dbReference type="Pfam" id="PF04542"/>
    </source>
</evidence>
<dbReference type="PANTHER" id="PTHR43133:SF51">
    <property type="entry name" value="RNA POLYMERASE SIGMA FACTOR"/>
    <property type="match status" value="1"/>
</dbReference>
<feature type="domain" description="RNA polymerase sigma-70 region 2" evidence="5">
    <location>
        <begin position="24"/>
        <end position="89"/>
    </location>
</feature>
<dbReference type="PANTHER" id="PTHR43133">
    <property type="entry name" value="RNA POLYMERASE ECF-TYPE SIGMA FACTO"/>
    <property type="match status" value="1"/>
</dbReference>
<dbReference type="InterPro" id="IPR007627">
    <property type="entry name" value="RNA_pol_sigma70_r2"/>
</dbReference>
<dbReference type="Gene3D" id="1.10.1740.10">
    <property type="match status" value="1"/>
</dbReference>
<evidence type="ECO:0000313" key="9">
    <source>
        <dbReference type="Proteomes" id="UP000078227"/>
    </source>
</evidence>
<organism evidence="8 10">
    <name type="scientific">Kosakonia oryzae</name>
    <dbReference type="NCBI Taxonomy" id="497725"/>
    <lineage>
        <taxon>Bacteria</taxon>
        <taxon>Pseudomonadati</taxon>
        <taxon>Pseudomonadota</taxon>
        <taxon>Gammaproteobacteria</taxon>
        <taxon>Enterobacterales</taxon>
        <taxon>Enterobacteriaceae</taxon>
        <taxon>Kosakonia</taxon>
    </lineage>
</organism>
<dbReference type="InterPro" id="IPR036388">
    <property type="entry name" value="WH-like_DNA-bd_sf"/>
</dbReference>
<dbReference type="KEGG" id="kor:AWR26_03790"/>
<evidence type="ECO:0000313" key="10">
    <source>
        <dbReference type="Proteomes" id="UP000182314"/>
    </source>
</evidence>
<reference evidence="7 9" key="2">
    <citation type="submission" date="2021-03" db="EMBL/GenBank/DDBJ databases">
        <authorList>
            <person name="Li Y."/>
            <person name="Li S."/>
            <person name="Chen M."/>
            <person name="Peng G."/>
            <person name="Tan Z."/>
            <person name="An Q."/>
        </authorList>
    </citation>
    <scope>NUCLEOTIDE SEQUENCE [LARGE SCALE GENOMIC DNA]</scope>
    <source>
        <strain evidence="7 9">Ola 51</strain>
    </source>
</reference>
<dbReference type="GO" id="GO:0003677">
    <property type="term" value="F:DNA binding"/>
    <property type="evidence" value="ECO:0007669"/>
    <property type="project" value="InterPro"/>
</dbReference>
<accession>A0AA94H5F6</accession>
<feature type="domain" description="RNA polymerase sigma factor 70 region 4 type 2" evidence="6">
    <location>
        <begin position="126"/>
        <end position="172"/>
    </location>
</feature>
<dbReference type="EMBL" id="FOKO01000004">
    <property type="protein sequence ID" value="SFC87299.1"/>
    <property type="molecule type" value="Genomic_DNA"/>
</dbReference>
<protein>
    <submittedName>
        <fullName evidence="8">RNA polymerase sigma factor, sigma-70 family</fullName>
    </submittedName>
    <submittedName>
        <fullName evidence="7">Sigma-70 family RNA polymerase sigma factor</fullName>
    </submittedName>
</protein>
<dbReference type="SUPFAM" id="SSF88659">
    <property type="entry name" value="Sigma3 and sigma4 domains of RNA polymerase sigma factors"/>
    <property type="match status" value="1"/>
</dbReference>
<reference evidence="8 10" key="1">
    <citation type="submission" date="2016-10" db="EMBL/GenBank/DDBJ databases">
        <authorList>
            <person name="Varghese N."/>
            <person name="Submissions S."/>
        </authorList>
    </citation>
    <scope>NUCLEOTIDE SEQUENCE [LARGE SCALE GENOMIC DNA]</scope>
    <source>
        <strain evidence="8 10">CGMCC 1.7012</strain>
    </source>
</reference>
<evidence type="ECO:0000256" key="2">
    <source>
        <dbReference type="ARBA" id="ARBA00023015"/>
    </source>
</evidence>